<comment type="caution">
    <text evidence="1">The sequence shown here is derived from an EMBL/GenBank/DDBJ whole genome shotgun (WGS) entry which is preliminary data.</text>
</comment>
<evidence type="ECO:0000313" key="2">
    <source>
        <dbReference type="Proteomes" id="UP000821865"/>
    </source>
</evidence>
<organism evidence="1 2">
    <name type="scientific">Dermacentor silvarum</name>
    <name type="common">Tick</name>
    <dbReference type="NCBI Taxonomy" id="543639"/>
    <lineage>
        <taxon>Eukaryota</taxon>
        <taxon>Metazoa</taxon>
        <taxon>Ecdysozoa</taxon>
        <taxon>Arthropoda</taxon>
        <taxon>Chelicerata</taxon>
        <taxon>Arachnida</taxon>
        <taxon>Acari</taxon>
        <taxon>Parasitiformes</taxon>
        <taxon>Ixodida</taxon>
        <taxon>Ixodoidea</taxon>
        <taxon>Ixodidae</taxon>
        <taxon>Rhipicephalinae</taxon>
        <taxon>Dermacentor</taxon>
    </lineage>
</organism>
<keyword evidence="2" id="KW-1185">Reference proteome</keyword>
<dbReference type="EMBL" id="CM023473">
    <property type="protein sequence ID" value="KAH7954545.1"/>
    <property type="molecule type" value="Genomic_DNA"/>
</dbReference>
<evidence type="ECO:0000313" key="1">
    <source>
        <dbReference type="EMBL" id="KAH7954545.1"/>
    </source>
</evidence>
<name>A0ACB8CZ19_DERSI</name>
<sequence length="145" mass="16229">MSALFPITRSAEVAESATHLPTARVTSKCSLCGGPHLTADKSCTARCKTPYVIRKRIGERRAATQVNLQESDFPPMNYKHRSRSRSPSRSRQHCSRTPFTFKTAPFPIQIYFYATSQASYQQGELRGSPYGHLARGSQHTFPNAH</sequence>
<accession>A0ACB8CZ19</accession>
<dbReference type="Proteomes" id="UP000821865">
    <property type="component" value="Chromosome 4"/>
</dbReference>
<gene>
    <name evidence="1" type="ORF">HPB49_019759</name>
</gene>
<proteinExistence type="predicted"/>
<protein>
    <submittedName>
        <fullName evidence="1">Uncharacterized protein</fullName>
    </submittedName>
</protein>
<reference evidence="1" key="1">
    <citation type="submission" date="2020-05" db="EMBL/GenBank/DDBJ databases">
        <title>Large-scale comparative analyses of tick genomes elucidate their genetic diversity and vector capacities.</title>
        <authorList>
            <person name="Jia N."/>
            <person name="Wang J."/>
            <person name="Shi W."/>
            <person name="Du L."/>
            <person name="Sun Y."/>
            <person name="Zhan W."/>
            <person name="Jiang J."/>
            <person name="Wang Q."/>
            <person name="Zhang B."/>
            <person name="Ji P."/>
            <person name="Sakyi L.B."/>
            <person name="Cui X."/>
            <person name="Yuan T."/>
            <person name="Jiang B."/>
            <person name="Yang W."/>
            <person name="Lam T.T.-Y."/>
            <person name="Chang Q."/>
            <person name="Ding S."/>
            <person name="Wang X."/>
            <person name="Zhu J."/>
            <person name="Ruan X."/>
            <person name="Zhao L."/>
            <person name="Wei J."/>
            <person name="Que T."/>
            <person name="Du C."/>
            <person name="Cheng J."/>
            <person name="Dai P."/>
            <person name="Han X."/>
            <person name="Huang E."/>
            <person name="Gao Y."/>
            <person name="Liu J."/>
            <person name="Shao H."/>
            <person name="Ye R."/>
            <person name="Li L."/>
            <person name="Wei W."/>
            <person name="Wang X."/>
            <person name="Wang C."/>
            <person name="Yang T."/>
            <person name="Huo Q."/>
            <person name="Li W."/>
            <person name="Guo W."/>
            <person name="Chen H."/>
            <person name="Zhou L."/>
            <person name="Ni X."/>
            <person name="Tian J."/>
            <person name="Zhou Y."/>
            <person name="Sheng Y."/>
            <person name="Liu T."/>
            <person name="Pan Y."/>
            <person name="Xia L."/>
            <person name="Li J."/>
            <person name="Zhao F."/>
            <person name="Cao W."/>
        </authorList>
    </citation>
    <scope>NUCLEOTIDE SEQUENCE</scope>
    <source>
        <strain evidence="1">Dsil-2018</strain>
    </source>
</reference>